<dbReference type="EMBL" id="JXTB01000039">
    <property type="protein sequence ID" value="PON72489.1"/>
    <property type="molecule type" value="Genomic_DNA"/>
</dbReference>
<dbReference type="SMART" id="SM00249">
    <property type="entry name" value="PHD"/>
    <property type="match status" value="1"/>
</dbReference>
<dbReference type="GO" id="GO:0008270">
    <property type="term" value="F:zinc ion binding"/>
    <property type="evidence" value="ECO:0007669"/>
    <property type="project" value="UniProtKB-KW"/>
</dbReference>
<dbReference type="Gene3D" id="3.30.40.10">
    <property type="entry name" value="Zinc/RING finger domain, C3HC4 (zinc finger)"/>
    <property type="match status" value="1"/>
</dbReference>
<dbReference type="Proteomes" id="UP000237105">
    <property type="component" value="Unassembled WGS sequence"/>
</dbReference>
<evidence type="ECO:0000256" key="4">
    <source>
        <dbReference type="PROSITE-ProRule" id="PRU00146"/>
    </source>
</evidence>
<dbReference type="OrthoDB" id="1428361at2759"/>
<evidence type="ECO:0000256" key="5">
    <source>
        <dbReference type="SAM" id="MobiDB-lite"/>
    </source>
</evidence>
<dbReference type="PROSITE" id="PS01359">
    <property type="entry name" value="ZF_PHD_1"/>
    <property type="match status" value="1"/>
</dbReference>
<accession>A0A2P5DGR7</accession>
<dbReference type="InterPro" id="IPR011011">
    <property type="entry name" value="Znf_FYVE_PHD"/>
</dbReference>
<name>A0A2P5DGR7_PARAD</name>
<evidence type="ECO:0000313" key="8">
    <source>
        <dbReference type="Proteomes" id="UP000237105"/>
    </source>
</evidence>
<proteinExistence type="predicted"/>
<dbReference type="AlphaFoldDB" id="A0A2P5DGR7"/>
<feature type="domain" description="PHD-type" evidence="6">
    <location>
        <begin position="66"/>
        <end position="116"/>
    </location>
</feature>
<dbReference type="STRING" id="3476.A0A2P5DGR7"/>
<gene>
    <name evidence="7" type="ORF">PanWU01x14_065240</name>
</gene>
<dbReference type="PROSITE" id="PS50016">
    <property type="entry name" value="ZF_PHD_2"/>
    <property type="match status" value="1"/>
</dbReference>
<keyword evidence="1" id="KW-0479">Metal-binding</keyword>
<protein>
    <submittedName>
        <fullName evidence="7">Autoimmune regulator</fullName>
    </submittedName>
</protein>
<evidence type="ECO:0000313" key="7">
    <source>
        <dbReference type="EMBL" id="PON72489.1"/>
    </source>
</evidence>
<dbReference type="InterPro" id="IPR053114">
    <property type="entry name" value="ATXR5/ATXR6"/>
</dbReference>
<reference evidence="8" key="1">
    <citation type="submission" date="2016-06" db="EMBL/GenBank/DDBJ databases">
        <title>Parallel loss of symbiosis genes in relatives of nitrogen-fixing non-legume Parasponia.</title>
        <authorList>
            <person name="Van Velzen R."/>
            <person name="Holmer R."/>
            <person name="Bu F."/>
            <person name="Rutten L."/>
            <person name="Van Zeijl A."/>
            <person name="Liu W."/>
            <person name="Santuari L."/>
            <person name="Cao Q."/>
            <person name="Sharma T."/>
            <person name="Shen D."/>
            <person name="Roswanjaya Y."/>
            <person name="Wardhani T."/>
            <person name="Kalhor M.S."/>
            <person name="Jansen J."/>
            <person name="Van den Hoogen J."/>
            <person name="Gungor B."/>
            <person name="Hartog M."/>
            <person name="Hontelez J."/>
            <person name="Verver J."/>
            <person name="Yang W.-C."/>
            <person name="Schijlen E."/>
            <person name="Repin R."/>
            <person name="Schilthuizen M."/>
            <person name="Schranz E."/>
            <person name="Heidstra R."/>
            <person name="Miyata K."/>
            <person name="Fedorova E."/>
            <person name="Kohlen W."/>
            <person name="Bisseling T."/>
            <person name="Smit S."/>
            <person name="Geurts R."/>
        </authorList>
    </citation>
    <scope>NUCLEOTIDE SEQUENCE [LARGE SCALE GENOMIC DNA]</scope>
    <source>
        <strain evidence="8">cv. WU1-14</strain>
    </source>
</reference>
<keyword evidence="2 4" id="KW-0863">Zinc-finger</keyword>
<dbReference type="PANTHER" id="PTHR48442:SF1">
    <property type="entry name" value="SET DOMAIN-CONTAINING PROTEIN"/>
    <property type="match status" value="1"/>
</dbReference>
<keyword evidence="8" id="KW-1185">Reference proteome</keyword>
<evidence type="ECO:0000256" key="1">
    <source>
        <dbReference type="ARBA" id="ARBA00022723"/>
    </source>
</evidence>
<dbReference type="InterPro" id="IPR013083">
    <property type="entry name" value="Znf_RING/FYVE/PHD"/>
</dbReference>
<evidence type="ECO:0000256" key="3">
    <source>
        <dbReference type="ARBA" id="ARBA00022833"/>
    </source>
</evidence>
<dbReference type="InterPro" id="IPR019787">
    <property type="entry name" value="Znf_PHD-finger"/>
</dbReference>
<dbReference type="InterPro" id="IPR001965">
    <property type="entry name" value="Znf_PHD"/>
</dbReference>
<organism evidence="7 8">
    <name type="scientific">Parasponia andersonii</name>
    <name type="common">Sponia andersonii</name>
    <dbReference type="NCBI Taxonomy" id="3476"/>
    <lineage>
        <taxon>Eukaryota</taxon>
        <taxon>Viridiplantae</taxon>
        <taxon>Streptophyta</taxon>
        <taxon>Embryophyta</taxon>
        <taxon>Tracheophyta</taxon>
        <taxon>Spermatophyta</taxon>
        <taxon>Magnoliopsida</taxon>
        <taxon>eudicotyledons</taxon>
        <taxon>Gunneridae</taxon>
        <taxon>Pentapetalae</taxon>
        <taxon>rosids</taxon>
        <taxon>fabids</taxon>
        <taxon>Rosales</taxon>
        <taxon>Cannabaceae</taxon>
        <taxon>Parasponia</taxon>
    </lineage>
</organism>
<sequence length="163" mass="18072">MAPATTSSSAAAETQRLTPFNGYRHRTSAPFRLSPPASPPAKKFKPLSEVMARAQYAVAEEADYSELSCEQCGSGANPDELLLCDKCDKGFHMKCLRPIVARVPIGSWLCPKCSGQRRVRSFSQKKIIDFFRIQKCRNGEEKFTSPQVSHIALECELSLEMVA</sequence>
<feature type="region of interest" description="Disordered" evidence="5">
    <location>
        <begin position="1"/>
        <end position="42"/>
    </location>
</feature>
<keyword evidence="3" id="KW-0862">Zinc</keyword>
<dbReference type="Pfam" id="PF00628">
    <property type="entry name" value="PHD"/>
    <property type="match status" value="1"/>
</dbReference>
<dbReference type="CDD" id="cd15543">
    <property type="entry name" value="PHD_RSF1"/>
    <property type="match status" value="1"/>
</dbReference>
<evidence type="ECO:0000256" key="2">
    <source>
        <dbReference type="ARBA" id="ARBA00022771"/>
    </source>
</evidence>
<evidence type="ECO:0000259" key="6">
    <source>
        <dbReference type="PROSITE" id="PS50016"/>
    </source>
</evidence>
<dbReference type="SUPFAM" id="SSF57903">
    <property type="entry name" value="FYVE/PHD zinc finger"/>
    <property type="match status" value="1"/>
</dbReference>
<dbReference type="PANTHER" id="PTHR48442">
    <property type="entry name" value="SET DOMAIN-CONTAINING PROTEIN"/>
    <property type="match status" value="1"/>
</dbReference>
<dbReference type="InterPro" id="IPR019786">
    <property type="entry name" value="Zinc_finger_PHD-type_CS"/>
</dbReference>
<comment type="caution">
    <text evidence="7">The sequence shown here is derived from an EMBL/GenBank/DDBJ whole genome shotgun (WGS) entry which is preliminary data.</text>
</comment>
<feature type="compositionally biased region" description="Low complexity" evidence="5">
    <location>
        <begin position="1"/>
        <end position="14"/>
    </location>
</feature>